<organism evidence="2 3">
    <name type="scientific">Tupaia chinensis</name>
    <name type="common">Chinese tree shrew</name>
    <name type="synonym">Tupaia belangeri chinensis</name>
    <dbReference type="NCBI Taxonomy" id="246437"/>
    <lineage>
        <taxon>Eukaryota</taxon>
        <taxon>Metazoa</taxon>
        <taxon>Chordata</taxon>
        <taxon>Craniata</taxon>
        <taxon>Vertebrata</taxon>
        <taxon>Euteleostomi</taxon>
        <taxon>Mammalia</taxon>
        <taxon>Eutheria</taxon>
        <taxon>Euarchontoglires</taxon>
        <taxon>Scandentia</taxon>
        <taxon>Tupaiidae</taxon>
        <taxon>Tupaia</taxon>
    </lineage>
</organism>
<evidence type="ECO:0000313" key="2">
    <source>
        <dbReference type="EMBL" id="ELW69516.1"/>
    </source>
</evidence>
<dbReference type="EMBL" id="KB320527">
    <property type="protein sequence ID" value="ELW69516.1"/>
    <property type="molecule type" value="Genomic_DNA"/>
</dbReference>
<protein>
    <submittedName>
        <fullName evidence="2">Uncharacterized protein</fullName>
    </submittedName>
</protein>
<name>L9L398_TUPCH</name>
<dbReference type="AlphaFoldDB" id="L9L398"/>
<keyword evidence="3" id="KW-1185">Reference proteome</keyword>
<proteinExistence type="predicted"/>
<gene>
    <name evidence="2" type="ORF">TREES_T100009682</name>
</gene>
<sequence length="118" mass="12684">MTAVVLNATAGQAVLRDCRKGTAWSLLRGQQGDCPRGRRTLGASWGRRRGGRPEPASTRRPCPRTCEDTQGERAREETEEVGMWPLHSLALLSILGGCEVHRGRICVLGPGSPGPGPE</sequence>
<reference evidence="3" key="1">
    <citation type="submission" date="2012-07" db="EMBL/GenBank/DDBJ databases">
        <title>Genome of the Chinese tree shrew, a rising model animal genetically related to primates.</title>
        <authorList>
            <person name="Zhang G."/>
            <person name="Fan Y."/>
            <person name="Yao Y."/>
            <person name="Huang Z."/>
        </authorList>
    </citation>
    <scope>NUCLEOTIDE SEQUENCE [LARGE SCALE GENOMIC DNA]</scope>
</reference>
<evidence type="ECO:0000256" key="1">
    <source>
        <dbReference type="SAM" id="MobiDB-lite"/>
    </source>
</evidence>
<evidence type="ECO:0000313" key="3">
    <source>
        <dbReference type="Proteomes" id="UP000011518"/>
    </source>
</evidence>
<feature type="region of interest" description="Disordered" evidence="1">
    <location>
        <begin position="32"/>
        <end position="80"/>
    </location>
</feature>
<dbReference type="InParanoid" id="L9L398"/>
<feature type="compositionally biased region" description="Basic and acidic residues" evidence="1">
    <location>
        <begin position="65"/>
        <end position="76"/>
    </location>
</feature>
<dbReference type="Proteomes" id="UP000011518">
    <property type="component" value="Unassembled WGS sequence"/>
</dbReference>
<reference evidence="3" key="2">
    <citation type="journal article" date="2013" name="Nat. Commun.">
        <title>Genome of the Chinese tree shrew.</title>
        <authorList>
            <person name="Fan Y."/>
            <person name="Huang Z.Y."/>
            <person name="Cao C.C."/>
            <person name="Chen C.S."/>
            <person name="Chen Y.X."/>
            <person name="Fan D.D."/>
            <person name="He J."/>
            <person name="Hou H.L."/>
            <person name="Hu L."/>
            <person name="Hu X.T."/>
            <person name="Jiang X.T."/>
            <person name="Lai R."/>
            <person name="Lang Y.S."/>
            <person name="Liang B."/>
            <person name="Liao S.G."/>
            <person name="Mu D."/>
            <person name="Ma Y.Y."/>
            <person name="Niu Y.Y."/>
            <person name="Sun X.Q."/>
            <person name="Xia J.Q."/>
            <person name="Xiao J."/>
            <person name="Xiong Z.Q."/>
            <person name="Xu L."/>
            <person name="Yang L."/>
            <person name="Zhang Y."/>
            <person name="Zhao W."/>
            <person name="Zhao X.D."/>
            <person name="Zheng Y.T."/>
            <person name="Zhou J.M."/>
            <person name="Zhu Y.B."/>
            <person name="Zhang G.J."/>
            <person name="Wang J."/>
            <person name="Yao Y.G."/>
        </authorList>
    </citation>
    <scope>NUCLEOTIDE SEQUENCE [LARGE SCALE GENOMIC DNA]</scope>
</reference>
<accession>L9L398</accession>